<comment type="caution">
    <text evidence="2">The sequence shown here is derived from an EMBL/GenBank/DDBJ whole genome shotgun (WGS) entry which is preliminary data.</text>
</comment>
<proteinExistence type="predicted"/>
<dbReference type="RefSeq" id="WP_241961746.1">
    <property type="nucleotide sequence ID" value="NZ_PZFR01000339.1"/>
</dbReference>
<keyword evidence="3" id="KW-1185">Reference proteome</keyword>
<protein>
    <recommendedName>
        <fullName evidence="1">Regulatory protein YycH domain-containing protein</fullName>
    </recommendedName>
</protein>
<evidence type="ECO:0000313" key="3">
    <source>
        <dbReference type="Proteomes" id="UP000240859"/>
    </source>
</evidence>
<evidence type="ECO:0000313" key="2">
    <source>
        <dbReference type="EMBL" id="PTI61433.1"/>
    </source>
</evidence>
<reference evidence="2 3" key="1">
    <citation type="journal article" date="2016" name="Front. Microbiol.">
        <title>Comprehensive Phylogenetic Analysis of Bovine Non-aureus Staphylococci Species Based on Whole-Genome Sequencing.</title>
        <authorList>
            <person name="Naushad S."/>
            <person name="Barkema H.W."/>
            <person name="Luby C."/>
            <person name="Condas L.A."/>
            <person name="Nobrega D.B."/>
            <person name="Carson D.A."/>
            <person name="De Buck J."/>
        </authorList>
    </citation>
    <scope>NUCLEOTIDE SEQUENCE [LARGE SCALE GENOMIC DNA]</scope>
    <source>
        <strain evidence="2 3">SNUC 1084</strain>
    </source>
</reference>
<evidence type="ECO:0000259" key="1">
    <source>
        <dbReference type="Pfam" id="PF07435"/>
    </source>
</evidence>
<accession>A0ABX5IJN1</accession>
<dbReference type="Proteomes" id="UP000240859">
    <property type="component" value="Unassembled WGS sequence"/>
</dbReference>
<gene>
    <name evidence="2" type="ORF">BU057_14650</name>
</gene>
<dbReference type="Pfam" id="PF07435">
    <property type="entry name" value="YycH"/>
    <property type="match status" value="1"/>
</dbReference>
<name>A0ABX5IJN1_9STAP</name>
<feature type="domain" description="Regulatory protein YycH" evidence="1">
    <location>
        <begin position="5"/>
        <end position="49"/>
    </location>
</feature>
<organism evidence="2 3">
    <name type="scientific">Staphylococcus succinus</name>
    <dbReference type="NCBI Taxonomy" id="61015"/>
    <lineage>
        <taxon>Bacteria</taxon>
        <taxon>Bacillati</taxon>
        <taxon>Bacillota</taxon>
        <taxon>Bacilli</taxon>
        <taxon>Bacillales</taxon>
        <taxon>Staphylococcaceae</taxon>
        <taxon>Staphylococcus</taxon>
    </lineage>
</organism>
<feature type="non-terminal residue" evidence="2">
    <location>
        <position position="54"/>
    </location>
</feature>
<sequence>MRSKELIKSMILFLLVLMSVVLTYMTWNFSPDLADVDKQEHSDESKPNTIGKPL</sequence>
<dbReference type="InterPro" id="IPR009996">
    <property type="entry name" value="YycH"/>
</dbReference>
<dbReference type="EMBL" id="PZFR01000339">
    <property type="protein sequence ID" value="PTI61433.1"/>
    <property type="molecule type" value="Genomic_DNA"/>
</dbReference>